<accession>A0A1I3GLH4</accession>
<proteinExistence type="predicted"/>
<dbReference type="Proteomes" id="UP000198670">
    <property type="component" value="Unassembled WGS sequence"/>
</dbReference>
<sequence length="210" mass="24817">MGRLLERRDDGKAELERYIHHLIFPMGNDSQKVNYEDHNLWLLDERLVFSEYIASDRKISAKKDALGEPDLIVFDQKASFRNGDNDFSNPLTIFEFKRPKRKDYSEADDPILQLGKYLKDIRAGKYEMPNGTEPIKINEYTPVYGYVIADLTERMREFADKHQLTISADNDSYFGFHRGYDMYIEVISFRKLLRDAILRNKIFFKKLLLE</sequence>
<dbReference type="EMBL" id="FOQO01000003">
    <property type="protein sequence ID" value="SFI24072.1"/>
    <property type="molecule type" value="Genomic_DNA"/>
</dbReference>
<reference evidence="1 2" key="1">
    <citation type="submission" date="2016-10" db="EMBL/GenBank/DDBJ databases">
        <authorList>
            <person name="de Groot N.N."/>
        </authorList>
    </citation>
    <scope>NUCLEOTIDE SEQUENCE [LARGE SCALE GENOMIC DNA]</scope>
    <source>
        <strain evidence="1 2">RK1</strain>
    </source>
</reference>
<evidence type="ECO:0000313" key="1">
    <source>
        <dbReference type="EMBL" id="SFI24072.1"/>
    </source>
</evidence>
<name>A0A1I3GLH4_9SPHI</name>
<dbReference type="STRING" id="1477437.SAMN05444682_10317"/>
<keyword evidence="2" id="KW-1185">Reference proteome</keyword>
<evidence type="ECO:0000313" key="2">
    <source>
        <dbReference type="Proteomes" id="UP000198670"/>
    </source>
</evidence>
<gene>
    <name evidence="1" type="ORF">SAMN05444682_10317</name>
</gene>
<organism evidence="1 2">
    <name type="scientific">Parapedobacter indicus</name>
    <dbReference type="NCBI Taxonomy" id="1477437"/>
    <lineage>
        <taxon>Bacteria</taxon>
        <taxon>Pseudomonadati</taxon>
        <taxon>Bacteroidota</taxon>
        <taxon>Sphingobacteriia</taxon>
        <taxon>Sphingobacteriales</taxon>
        <taxon>Sphingobacteriaceae</taxon>
        <taxon>Parapedobacter</taxon>
    </lineage>
</organism>
<dbReference type="AlphaFoldDB" id="A0A1I3GLH4"/>
<protein>
    <submittedName>
        <fullName evidence="1">Uncharacterized protein</fullName>
    </submittedName>
</protein>